<protein>
    <submittedName>
        <fullName evidence="5">Transposase</fullName>
    </submittedName>
</protein>
<evidence type="ECO:0000259" key="2">
    <source>
        <dbReference type="Pfam" id="PF01609"/>
    </source>
</evidence>
<dbReference type="EMBL" id="CP121694">
    <property type="protein sequence ID" value="WRO23230.1"/>
    <property type="molecule type" value="Genomic_DNA"/>
</dbReference>
<dbReference type="KEGG" id="dbc:MFMK1_000418"/>
<dbReference type="KEGG" id="dbc:MFMK1_002498"/>
<dbReference type="RefSeq" id="WP_366922067.1">
    <property type="nucleotide sequence ID" value="NZ_CP121694.1"/>
</dbReference>
<evidence type="ECO:0000313" key="6">
    <source>
        <dbReference type="Proteomes" id="UP001329915"/>
    </source>
</evidence>
<organism evidence="5 6">
    <name type="scientific">Metallumcola ferriviriculae</name>
    <dbReference type="NCBI Taxonomy" id="3039180"/>
    <lineage>
        <taxon>Bacteria</taxon>
        <taxon>Bacillati</taxon>
        <taxon>Bacillota</taxon>
        <taxon>Clostridia</taxon>
        <taxon>Neomoorellales</taxon>
        <taxon>Desulfitibacteraceae</taxon>
        <taxon>Metallumcola</taxon>
    </lineage>
</organism>
<dbReference type="Pfam" id="PF01609">
    <property type="entry name" value="DDE_Tnp_1"/>
    <property type="match status" value="1"/>
</dbReference>
<evidence type="ECO:0000313" key="3">
    <source>
        <dbReference type="EMBL" id="WRO20634.1"/>
    </source>
</evidence>
<dbReference type="GO" id="GO:0003677">
    <property type="term" value="F:DNA binding"/>
    <property type="evidence" value="ECO:0007669"/>
    <property type="project" value="InterPro"/>
</dbReference>
<dbReference type="Proteomes" id="UP001329915">
    <property type="component" value="Chromosome"/>
</dbReference>
<dbReference type="InterPro" id="IPR002559">
    <property type="entry name" value="Transposase_11"/>
</dbReference>
<evidence type="ECO:0000313" key="5">
    <source>
        <dbReference type="EMBL" id="WRO23230.1"/>
    </source>
</evidence>
<sequence>MLGYWRTHVEYQDWLKSELVSLTVTHEANIRFYAPLIEKVYIFNLDPVKKVIAKLYSPLGRPAKNQPELLRALVVMLHCQIHDPTKFVDKLRASPVLRAICGFEKGETPGVGTFYDLLERLWLLDNPQKAIRKPKSKGRKRPKSGKKLPAKHPGIVKRLVDRALKGQVIEKRPESILQKILKECAVLPSSKLGLLGNPNKLAIAGDGAPLLTGATPYGKRICDCPSKGIYRCKCKRVFTDPDANWGWDSYHDQWFYGHTLYSITSADSKNDLPLYLRLVQGSRNDSVTFVVSWAELLHLYPDFKFSKALLDAAHDVYDIYRLLHANETEPFIDLNNRAKGNNTFPGPINVDENGVPICLEGLPMLNWGFSNDRCRIKWRCPHHKDSSKCSKKHECSPSAYGRVVYTKPIWDLRLFTPTPRNSKAWKHVYARRTTVERTFKRILVDYKIELANARTKKRWFWQATLAAINQHLDAQVAVVKPNILEKIGLETFSKSA</sequence>
<dbReference type="GO" id="GO:0004803">
    <property type="term" value="F:transposase activity"/>
    <property type="evidence" value="ECO:0007669"/>
    <property type="project" value="InterPro"/>
</dbReference>
<gene>
    <name evidence="3" type="ORF">MFMK1_000418</name>
    <name evidence="4" type="ORF">MFMK1_002498</name>
    <name evidence="5" type="ORF">MFMK1_003080</name>
</gene>
<name>A0AAU0UQK6_9FIRM</name>
<accession>A0AAU0UQK6</accession>
<dbReference type="KEGG" id="dbc:MFMK1_003080"/>
<evidence type="ECO:0000313" key="4">
    <source>
        <dbReference type="EMBL" id="WRO22660.1"/>
    </source>
</evidence>
<dbReference type="GO" id="GO:0006313">
    <property type="term" value="P:DNA transposition"/>
    <property type="evidence" value="ECO:0007669"/>
    <property type="project" value="InterPro"/>
</dbReference>
<keyword evidence="6" id="KW-1185">Reference proteome</keyword>
<feature type="domain" description="Transposase IS4-like" evidence="2">
    <location>
        <begin position="241"/>
        <end position="460"/>
    </location>
</feature>
<reference evidence="5 6" key="1">
    <citation type="submission" date="2023-04" db="EMBL/GenBank/DDBJ databases">
        <authorList>
            <person name="Hsu D."/>
        </authorList>
    </citation>
    <scope>NUCLEOTIDE SEQUENCE [LARGE SCALE GENOMIC DNA]</scope>
    <source>
        <strain evidence="5 6">MK1</strain>
    </source>
</reference>
<evidence type="ECO:0000256" key="1">
    <source>
        <dbReference type="SAM" id="MobiDB-lite"/>
    </source>
</evidence>
<dbReference type="AlphaFoldDB" id="A0AAU0UQK6"/>
<proteinExistence type="predicted"/>
<feature type="region of interest" description="Disordered" evidence="1">
    <location>
        <begin position="131"/>
        <end position="151"/>
    </location>
</feature>
<dbReference type="EMBL" id="CP121694">
    <property type="protein sequence ID" value="WRO20634.1"/>
    <property type="molecule type" value="Genomic_DNA"/>
</dbReference>
<dbReference type="EMBL" id="CP121694">
    <property type="protein sequence ID" value="WRO22660.1"/>
    <property type="molecule type" value="Genomic_DNA"/>
</dbReference>
<feature type="compositionally biased region" description="Basic residues" evidence="1">
    <location>
        <begin position="131"/>
        <end position="150"/>
    </location>
</feature>